<proteinExistence type="predicted"/>
<keyword evidence="2" id="KW-1185">Reference proteome</keyword>
<accession>A0A0F6SH80</accession>
<dbReference type="OrthoDB" id="5526311at2"/>
<sequence>MSAQHELETTARSLLELAERAQAQRPSEALVLADGAETVARASGARTIELRAARLGALVAYARGDLDHAEQRFQRASDAARAAGDPLAAARNEASVAFLAYDRGEPARAHDRLSRASRSLDALPADDRGVQRMRAVLDGYSGNLARQGGALDVARARYRAALTNAEAGDAAMLAMDLGATELAAGHHDDAALWLARASRGLDALESGPAHTLLAPLVAHYHALLALITARGGDVEIEGAASLAPIRTWLFDATRGGTERARIDASLRRRLVTLRRDARGIEHARFGVSLLERLVARSDDAREDVTVIARDGSLVVHDSVSADLSTREPLRRIVEALVHAMSRGDALSLAEIVAIGWPGERMRASAAKNRAHVALSTLRSLGLARALVRSARGYALDPRRVRIDR</sequence>
<dbReference type="EMBL" id="CP011125">
    <property type="protein sequence ID" value="AKF09979.1"/>
    <property type="molecule type" value="Genomic_DNA"/>
</dbReference>
<name>A0A0F6SH80_9BACT</name>
<reference evidence="1 2" key="1">
    <citation type="submission" date="2015-03" db="EMBL/GenBank/DDBJ databases">
        <title>Genome assembly of Sandaracinus amylolyticus DSM 53668.</title>
        <authorList>
            <person name="Sharma G."/>
            <person name="Subramanian S."/>
        </authorList>
    </citation>
    <scope>NUCLEOTIDE SEQUENCE [LARGE SCALE GENOMIC DNA]</scope>
    <source>
        <strain evidence="1 2">DSM 53668</strain>
    </source>
</reference>
<dbReference type="KEGG" id="samy:DB32_007128"/>
<dbReference type="AlphaFoldDB" id="A0A0F6SH80"/>
<evidence type="ECO:0000313" key="2">
    <source>
        <dbReference type="Proteomes" id="UP000034883"/>
    </source>
</evidence>
<dbReference type="STRING" id="927083.DB32_007128"/>
<organism evidence="1 2">
    <name type="scientific">Sandaracinus amylolyticus</name>
    <dbReference type="NCBI Taxonomy" id="927083"/>
    <lineage>
        <taxon>Bacteria</taxon>
        <taxon>Pseudomonadati</taxon>
        <taxon>Myxococcota</taxon>
        <taxon>Polyangia</taxon>
        <taxon>Polyangiales</taxon>
        <taxon>Sandaracinaceae</taxon>
        <taxon>Sandaracinus</taxon>
    </lineage>
</organism>
<evidence type="ECO:0000313" key="1">
    <source>
        <dbReference type="EMBL" id="AKF09979.1"/>
    </source>
</evidence>
<dbReference type="RefSeq" id="WP_053236979.1">
    <property type="nucleotide sequence ID" value="NZ_CP011125.1"/>
</dbReference>
<protein>
    <submittedName>
        <fullName evidence="1">Uncharacterized protein</fullName>
    </submittedName>
</protein>
<dbReference type="Proteomes" id="UP000034883">
    <property type="component" value="Chromosome"/>
</dbReference>
<dbReference type="Gene3D" id="1.20.120.330">
    <property type="entry name" value="Nucleotidyltransferases domain 2"/>
    <property type="match status" value="1"/>
</dbReference>
<gene>
    <name evidence="1" type="ORF">DB32_007128</name>
</gene>